<gene>
    <name evidence="3" type="ORF">SAMN02949497_2850</name>
</gene>
<dbReference type="InterPro" id="IPR012938">
    <property type="entry name" value="Glc/Sorbosone_DH"/>
</dbReference>
<dbReference type="Proteomes" id="UP000192923">
    <property type="component" value="Unassembled WGS sequence"/>
</dbReference>
<dbReference type="Pfam" id="PF07995">
    <property type="entry name" value="GSDH"/>
    <property type="match status" value="1"/>
</dbReference>
<dbReference type="PANTHER" id="PTHR33546:SF1">
    <property type="entry name" value="LARGE, MULTIFUNCTIONAL SECRETED PROTEIN"/>
    <property type="match status" value="1"/>
</dbReference>
<dbReference type="InterPro" id="IPR011041">
    <property type="entry name" value="Quinoprot_gluc/sorb_DH_b-prop"/>
</dbReference>
<evidence type="ECO:0000313" key="4">
    <source>
        <dbReference type="Proteomes" id="UP000192923"/>
    </source>
</evidence>
<protein>
    <recommendedName>
        <fullName evidence="2">Glucose/Sorbosone dehydrogenase domain-containing protein</fullName>
    </recommendedName>
</protein>
<evidence type="ECO:0000256" key="1">
    <source>
        <dbReference type="SAM" id="SignalP"/>
    </source>
</evidence>
<feature type="chain" id="PRO_5012825486" description="Glucose/Sorbosone dehydrogenase domain-containing protein" evidence="1">
    <location>
        <begin position="23"/>
        <end position="369"/>
    </location>
</feature>
<dbReference type="STRING" id="1760988.SAMN02949497_2850"/>
<dbReference type="EMBL" id="FXAM01000001">
    <property type="protein sequence ID" value="SMF95486.1"/>
    <property type="molecule type" value="Genomic_DNA"/>
</dbReference>
<dbReference type="Gene3D" id="2.120.10.30">
    <property type="entry name" value="TolB, C-terminal domain"/>
    <property type="match status" value="1"/>
</dbReference>
<accession>A0A1Y6CYV9</accession>
<reference evidence="3 4" key="1">
    <citation type="submission" date="2016-12" db="EMBL/GenBank/DDBJ databases">
        <authorList>
            <person name="Song W.-J."/>
            <person name="Kurnit D.M."/>
        </authorList>
    </citation>
    <scope>NUCLEOTIDE SEQUENCE [LARGE SCALE GENOMIC DNA]</scope>
    <source>
        <strain evidence="3 4">175</strain>
    </source>
</reference>
<feature type="signal peptide" evidence="1">
    <location>
        <begin position="1"/>
        <end position="22"/>
    </location>
</feature>
<dbReference type="OrthoDB" id="9770043at2"/>
<dbReference type="SUPFAM" id="SSF50952">
    <property type="entry name" value="Soluble quinoprotein glucose dehydrogenase"/>
    <property type="match status" value="1"/>
</dbReference>
<evidence type="ECO:0000313" key="3">
    <source>
        <dbReference type="EMBL" id="SMF95486.1"/>
    </source>
</evidence>
<keyword evidence="4" id="KW-1185">Reference proteome</keyword>
<dbReference type="InterPro" id="IPR011042">
    <property type="entry name" value="6-blade_b-propeller_TolB-like"/>
</dbReference>
<dbReference type="RefSeq" id="WP_085213746.1">
    <property type="nucleotide sequence ID" value="NZ_FXAM01000001.1"/>
</dbReference>
<organism evidence="3 4">
    <name type="scientific">Methylomagnum ishizawai</name>
    <dbReference type="NCBI Taxonomy" id="1760988"/>
    <lineage>
        <taxon>Bacteria</taxon>
        <taxon>Pseudomonadati</taxon>
        <taxon>Pseudomonadota</taxon>
        <taxon>Gammaproteobacteria</taxon>
        <taxon>Methylococcales</taxon>
        <taxon>Methylococcaceae</taxon>
        <taxon>Methylomagnum</taxon>
    </lineage>
</organism>
<dbReference type="PANTHER" id="PTHR33546">
    <property type="entry name" value="LARGE, MULTIFUNCTIONAL SECRETED PROTEIN-RELATED"/>
    <property type="match status" value="1"/>
</dbReference>
<proteinExistence type="predicted"/>
<dbReference type="AlphaFoldDB" id="A0A1Y6CYV9"/>
<name>A0A1Y6CYV9_9GAMM</name>
<sequence length="369" mass="40276">MNIRSKLLGCLLACVGAATAQAGSGLGGITVPPGFHIELFTDQVPSARSLALGDDGTVYVGSLDAGKVYAVRDDNLDGKADRVYTLASGLHMPNGVASLDGDLYVAEVSRIGKLKDIGHHLADPPPLTTVYDSYPKDIHHGWKYLRVGPDRKLYAPVGAPCNICNPSQDVYASLTRLDPDGKNLEIYAKGIRNTVGFDWQPETHELWFTDNGRDWLGDDAPPDELNTAPKAGMHFGYPFCHGKDIADPEFGKFKACAHTTPPAWNFPAHVAPLGMRFYTGTQFPAEYRGQLFVAQHGSWNRSTPQGYRVVLVRFQDGRPVEEKPFAEGWLQADGKVTGRPVDILTLPDGALLVSDDQRGALYRISYQPQ</sequence>
<feature type="domain" description="Glucose/Sorbosone dehydrogenase" evidence="2">
    <location>
        <begin position="137"/>
        <end position="363"/>
    </location>
</feature>
<evidence type="ECO:0000259" key="2">
    <source>
        <dbReference type="Pfam" id="PF07995"/>
    </source>
</evidence>
<keyword evidence="1" id="KW-0732">Signal</keyword>